<evidence type="ECO:0000256" key="2">
    <source>
        <dbReference type="ARBA" id="ARBA00022741"/>
    </source>
</evidence>
<dbReference type="OrthoDB" id="5963061at2759"/>
<reference evidence="7" key="1">
    <citation type="submission" date="2015-02" db="EMBL/GenBank/DDBJ databases">
        <title>Genome sequencing for Strongylocentrotus purpuratus.</title>
        <authorList>
            <person name="Murali S."/>
            <person name="Liu Y."/>
            <person name="Vee V."/>
            <person name="English A."/>
            <person name="Wang M."/>
            <person name="Skinner E."/>
            <person name="Han Y."/>
            <person name="Muzny D.M."/>
            <person name="Worley K.C."/>
            <person name="Gibbs R.A."/>
        </authorList>
    </citation>
    <scope>NUCLEOTIDE SEQUENCE</scope>
</reference>
<dbReference type="GO" id="GO:0010506">
    <property type="term" value="P:regulation of autophagy"/>
    <property type="evidence" value="ECO:0007669"/>
    <property type="project" value="InterPro"/>
</dbReference>
<protein>
    <recommendedName>
        <fullName evidence="5">Protein kinase domain-containing protein</fullName>
    </recommendedName>
</protein>
<evidence type="ECO:0000259" key="5">
    <source>
        <dbReference type="PROSITE" id="PS50011"/>
    </source>
</evidence>
<dbReference type="Gene3D" id="1.10.510.10">
    <property type="entry name" value="Transferase(Phosphotransferase) domain 1"/>
    <property type="match status" value="1"/>
</dbReference>
<evidence type="ECO:0000256" key="3">
    <source>
        <dbReference type="ARBA" id="ARBA00022777"/>
    </source>
</evidence>
<keyword evidence="1" id="KW-0808">Transferase</keyword>
<accession>A0A7M7PK71</accession>
<dbReference type="KEGG" id="spu:105440140"/>
<proteinExistence type="predicted"/>
<dbReference type="RefSeq" id="XP_030852692.1">
    <property type="nucleotide sequence ID" value="XM_030996832.1"/>
</dbReference>
<keyword evidence="2" id="KW-0547">Nucleotide-binding</keyword>
<keyword evidence="3" id="KW-0418">Kinase</keyword>
<keyword evidence="7" id="KW-1185">Reference proteome</keyword>
<dbReference type="Pfam" id="PF00069">
    <property type="entry name" value="Pkinase"/>
    <property type="match status" value="1"/>
</dbReference>
<keyword evidence="4" id="KW-0067">ATP-binding</keyword>
<name>A0A7M7PK71_STRPU</name>
<dbReference type="GO" id="GO:0004674">
    <property type="term" value="F:protein serine/threonine kinase activity"/>
    <property type="evidence" value="ECO:0000318"/>
    <property type="project" value="GO_Central"/>
</dbReference>
<evidence type="ECO:0000313" key="7">
    <source>
        <dbReference type="Proteomes" id="UP000007110"/>
    </source>
</evidence>
<dbReference type="GeneID" id="105440140"/>
<dbReference type="PANTHER" id="PTHR24348">
    <property type="entry name" value="SERINE/THREONINE-PROTEIN KINASE UNC-51-RELATED"/>
    <property type="match status" value="1"/>
</dbReference>
<dbReference type="GO" id="GO:0006914">
    <property type="term" value="P:autophagy"/>
    <property type="evidence" value="ECO:0007669"/>
    <property type="project" value="UniProtKB-ARBA"/>
</dbReference>
<dbReference type="CDD" id="cd00180">
    <property type="entry name" value="PKc"/>
    <property type="match status" value="1"/>
</dbReference>
<dbReference type="InterPro" id="IPR045269">
    <property type="entry name" value="Atg1-like"/>
</dbReference>
<organism evidence="6 7">
    <name type="scientific">Strongylocentrotus purpuratus</name>
    <name type="common">Purple sea urchin</name>
    <dbReference type="NCBI Taxonomy" id="7668"/>
    <lineage>
        <taxon>Eukaryota</taxon>
        <taxon>Metazoa</taxon>
        <taxon>Echinodermata</taxon>
        <taxon>Eleutherozoa</taxon>
        <taxon>Echinozoa</taxon>
        <taxon>Echinoidea</taxon>
        <taxon>Euechinoidea</taxon>
        <taxon>Echinacea</taxon>
        <taxon>Camarodonta</taxon>
        <taxon>Echinidea</taxon>
        <taxon>Strongylocentrotidae</taxon>
        <taxon>Strongylocentrotus</taxon>
    </lineage>
</organism>
<dbReference type="GO" id="GO:0005524">
    <property type="term" value="F:ATP binding"/>
    <property type="evidence" value="ECO:0007669"/>
    <property type="project" value="UniProtKB-KW"/>
</dbReference>
<dbReference type="AlphaFoldDB" id="A0A7M7PK71"/>
<dbReference type="InParanoid" id="A0A7M7PK71"/>
<sequence>MKIPPVFIDAVGALEFDEVKRFVPWSSLRLDRFLDKVIEMSNSDLDAAKATPKSKGKAKAGTIVTRMRDLVPFREPNGSIELGSGTAGTVYLFRHAKTNEPVALKVIALPPWSDDDSKKSAIEKLQNEMKILQRLGCMEWFPEFYGCCKVRKDVVGIAMEFCGDVEKGESYSILNCIDGKGPKLDKDAWMNVMLDLADGLTVMHKKGFLCNDLKEDNVLLVKSGEEWRAKIIDFGWSSDMNMLFPAWMPFTARQKHDYKYSQAYNYIAPECALKGKGFSESSDIYSLGRLAAFVGQEIPGLKELGDYGFNIYSCARGKRPSLQEFSQEISYLRSRSNESDSDEDLV</sequence>
<dbReference type="FunFam" id="1.10.510.10:FF:001342">
    <property type="entry name" value="Uncharacterized protein"/>
    <property type="match status" value="1"/>
</dbReference>
<evidence type="ECO:0000256" key="1">
    <source>
        <dbReference type="ARBA" id="ARBA00022679"/>
    </source>
</evidence>
<dbReference type="EnsemblMetazoa" id="XM_030996832">
    <property type="protein sequence ID" value="XP_030852692"/>
    <property type="gene ID" value="LOC105440140"/>
</dbReference>
<dbReference type="PANTHER" id="PTHR24348:SF22">
    <property type="entry name" value="NON-SPECIFIC SERINE_THREONINE PROTEIN KINASE"/>
    <property type="match status" value="1"/>
</dbReference>
<dbReference type="InterPro" id="IPR000719">
    <property type="entry name" value="Prot_kinase_dom"/>
</dbReference>
<dbReference type="PROSITE" id="PS50011">
    <property type="entry name" value="PROTEIN_KINASE_DOM"/>
    <property type="match status" value="1"/>
</dbReference>
<dbReference type="Proteomes" id="UP000007110">
    <property type="component" value="Unassembled WGS sequence"/>
</dbReference>
<evidence type="ECO:0000256" key="4">
    <source>
        <dbReference type="ARBA" id="ARBA00022840"/>
    </source>
</evidence>
<dbReference type="InterPro" id="IPR011009">
    <property type="entry name" value="Kinase-like_dom_sf"/>
</dbReference>
<dbReference type="SUPFAM" id="SSF56112">
    <property type="entry name" value="Protein kinase-like (PK-like)"/>
    <property type="match status" value="1"/>
</dbReference>
<dbReference type="SMART" id="SM00220">
    <property type="entry name" value="S_TKc"/>
    <property type="match status" value="1"/>
</dbReference>
<reference evidence="6" key="2">
    <citation type="submission" date="2021-01" db="UniProtKB">
        <authorList>
            <consortium name="EnsemblMetazoa"/>
        </authorList>
    </citation>
    <scope>IDENTIFICATION</scope>
</reference>
<evidence type="ECO:0000313" key="6">
    <source>
        <dbReference type="EnsemblMetazoa" id="XP_030852692"/>
    </source>
</evidence>
<feature type="domain" description="Protein kinase" evidence="5">
    <location>
        <begin position="76"/>
        <end position="346"/>
    </location>
</feature>